<name>A0A0D8I9K8_9CLOT</name>
<evidence type="ECO:0000313" key="2">
    <source>
        <dbReference type="Proteomes" id="UP000035704"/>
    </source>
</evidence>
<dbReference type="Proteomes" id="UP000035704">
    <property type="component" value="Chromosome"/>
</dbReference>
<dbReference type="KEGG" id="cace:CACET_c29500"/>
<dbReference type="STRING" id="84022.CACET_c29500"/>
<dbReference type="EMBL" id="CP009687">
    <property type="protein sequence ID" value="AKL96394.1"/>
    <property type="molecule type" value="Genomic_DNA"/>
</dbReference>
<protein>
    <submittedName>
        <fullName evidence="1">Uncharacterized protein</fullName>
    </submittedName>
</protein>
<sequence>MIKTMEKKLCMPNFPGVIETKSFLKGRVRFYVPLIVGNPQNADIINTQMVKLKGIIAVETNTISGSVLINYNEEEIPPTIVFGVVIKLLGLEEELERIPQPILTKEINNIASALNHAIYDYSKGLVDLWSGVPMLLGILGIRQVLRSQATLPGGITLLWWSYSHLMSRREKQHV</sequence>
<dbReference type="AlphaFoldDB" id="A0A0D8I9K8"/>
<dbReference type="Pfam" id="PF19991">
    <property type="entry name" value="HMA_2"/>
    <property type="match status" value="1"/>
</dbReference>
<organism evidence="1 2">
    <name type="scientific">Clostridium aceticum</name>
    <dbReference type="NCBI Taxonomy" id="84022"/>
    <lineage>
        <taxon>Bacteria</taxon>
        <taxon>Bacillati</taxon>
        <taxon>Bacillota</taxon>
        <taxon>Clostridia</taxon>
        <taxon>Eubacteriales</taxon>
        <taxon>Clostridiaceae</taxon>
        <taxon>Clostridium</taxon>
    </lineage>
</organism>
<reference evidence="1 2" key="1">
    <citation type="submission" date="2014-10" db="EMBL/GenBank/DDBJ databases">
        <title>Genome sequence of Clostridium aceticum DSM 1496.</title>
        <authorList>
            <person name="Poehlein A."/>
            <person name="Schiel-Bengelsdorf B."/>
            <person name="Gottschalk G."/>
            <person name="Duerre P."/>
            <person name="Daniel R."/>
        </authorList>
    </citation>
    <scope>NUCLEOTIDE SEQUENCE [LARGE SCALE GENOMIC DNA]</scope>
    <source>
        <strain evidence="1 2">DSM 1496</strain>
    </source>
</reference>
<keyword evidence="2" id="KW-1185">Reference proteome</keyword>
<dbReference type="RefSeq" id="WP_044824923.1">
    <property type="nucleotide sequence ID" value="NZ_CP009687.1"/>
</dbReference>
<gene>
    <name evidence="1" type="ORF">CACET_c29500</name>
</gene>
<accession>A0A0D8I9K8</accession>
<dbReference type="OrthoDB" id="1937772at2"/>
<dbReference type="PATRIC" id="fig|84022.5.peg.369"/>
<proteinExistence type="predicted"/>
<evidence type="ECO:0000313" key="1">
    <source>
        <dbReference type="EMBL" id="AKL96394.1"/>
    </source>
</evidence>